<dbReference type="InterPro" id="IPR001841">
    <property type="entry name" value="Znf_RING"/>
</dbReference>
<gene>
    <name evidence="6" type="ORF">HPP92_013213</name>
</gene>
<sequence length="250" mass="27463">MDSAEGEAIMCAVLLLQPRCRFHSLASDLRLRQRRLCFLVLSPPHFSIALAYLRSLSLHAKTVLLARLLLRSLSLLLSPHLPPHRLRLREFDAAVLLHAMCDAYDPSSAGDRGIDWRSLIAERLAEVSLSNAGLGGGSWPVISQHLDAAVKCRRLVDAVRPSPDSARASAAAVFSMAVAEGGECAICGEEISGGAGMPCGHPFHWACILEWLRKHNTCPCCRFELPTDDVFGEIERVWSKALKMGRRLSF</sequence>
<dbReference type="PANTHER" id="PTHR15710:SF67">
    <property type="entry name" value="E3 UBIQUITIN-PROTEIN LIGASE SGR9, AMYLOPLASTIC"/>
    <property type="match status" value="1"/>
</dbReference>
<evidence type="ECO:0000313" key="7">
    <source>
        <dbReference type="Proteomes" id="UP000639772"/>
    </source>
</evidence>
<keyword evidence="1" id="KW-0479">Metal-binding</keyword>
<keyword evidence="2 4" id="KW-0863">Zinc-finger</keyword>
<reference evidence="6 7" key="1">
    <citation type="journal article" date="2020" name="Nat. Food">
        <title>A phased Vanilla planifolia genome enables genetic improvement of flavour and production.</title>
        <authorList>
            <person name="Hasing T."/>
            <person name="Tang H."/>
            <person name="Brym M."/>
            <person name="Khazi F."/>
            <person name="Huang T."/>
            <person name="Chambers A.H."/>
        </authorList>
    </citation>
    <scope>NUCLEOTIDE SEQUENCE [LARGE SCALE GENOMIC DNA]</scope>
    <source>
        <tissue evidence="6">Leaf</tissue>
    </source>
</reference>
<evidence type="ECO:0000313" key="6">
    <source>
        <dbReference type="EMBL" id="KAG0478494.1"/>
    </source>
</evidence>
<dbReference type="GO" id="GO:0061630">
    <property type="term" value="F:ubiquitin protein ligase activity"/>
    <property type="evidence" value="ECO:0007669"/>
    <property type="project" value="TreeGrafter"/>
</dbReference>
<evidence type="ECO:0000256" key="3">
    <source>
        <dbReference type="ARBA" id="ARBA00022833"/>
    </source>
</evidence>
<proteinExistence type="predicted"/>
<dbReference type="Pfam" id="PF13639">
    <property type="entry name" value="zf-RING_2"/>
    <property type="match status" value="1"/>
</dbReference>
<dbReference type="Proteomes" id="UP000639772">
    <property type="component" value="Chromosome 6"/>
</dbReference>
<protein>
    <recommendedName>
        <fullName evidence="5">RING-type domain-containing protein</fullName>
    </recommendedName>
</protein>
<dbReference type="PROSITE" id="PS50089">
    <property type="entry name" value="ZF_RING_2"/>
    <property type="match status" value="1"/>
</dbReference>
<comment type="caution">
    <text evidence="6">The sequence shown here is derived from an EMBL/GenBank/DDBJ whole genome shotgun (WGS) entry which is preliminary data.</text>
</comment>
<dbReference type="OrthoDB" id="21204at2759"/>
<dbReference type="GO" id="GO:0016567">
    <property type="term" value="P:protein ubiquitination"/>
    <property type="evidence" value="ECO:0007669"/>
    <property type="project" value="TreeGrafter"/>
</dbReference>
<dbReference type="GO" id="GO:0008270">
    <property type="term" value="F:zinc ion binding"/>
    <property type="evidence" value="ECO:0007669"/>
    <property type="project" value="UniProtKB-KW"/>
</dbReference>
<dbReference type="EMBL" id="JADCNM010000006">
    <property type="protein sequence ID" value="KAG0478494.1"/>
    <property type="molecule type" value="Genomic_DNA"/>
</dbReference>
<feature type="domain" description="RING-type" evidence="5">
    <location>
        <begin position="184"/>
        <end position="222"/>
    </location>
</feature>
<dbReference type="GO" id="GO:0005737">
    <property type="term" value="C:cytoplasm"/>
    <property type="evidence" value="ECO:0007669"/>
    <property type="project" value="TreeGrafter"/>
</dbReference>
<dbReference type="PANTHER" id="PTHR15710">
    <property type="entry name" value="E3 UBIQUITIN-PROTEIN LIGASE PRAJA"/>
    <property type="match status" value="1"/>
</dbReference>
<keyword evidence="3" id="KW-0862">Zinc</keyword>
<dbReference type="Gene3D" id="3.30.40.10">
    <property type="entry name" value="Zinc/RING finger domain, C3HC4 (zinc finger)"/>
    <property type="match status" value="1"/>
</dbReference>
<evidence type="ECO:0000256" key="4">
    <source>
        <dbReference type="PROSITE-ProRule" id="PRU00175"/>
    </source>
</evidence>
<dbReference type="AlphaFoldDB" id="A0A835UWJ0"/>
<evidence type="ECO:0000256" key="1">
    <source>
        <dbReference type="ARBA" id="ARBA00022723"/>
    </source>
</evidence>
<dbReference type="InterPro" id="IPR013083">
    <property type="entry name" value="Znf_RING/FYVE/PHD"/>
</dbReference>
<organism evidence="6 7">
    <name type="scientific">Vanilla planifolia</name>
    <name type="common">Vanilla</name>
    <dbReference type="NCBI Taxonomy" id="51239"/>
    <lineage>
        <taxon>Eukaryota</taxon>
        <taxon>Viridiplantae</taxon>
        <taxon>Streptophyta</taxon>
        <taxon>Embryophyta</taxon>
        <taxon>Tracheophyta</taxon>
        <taxon>Spermatophyta</taxon>
        <taxon>Magnoliopsida</taxon>
        <taxon>Liliopsida</taxon>
        <taxon>Asparagales</taxon>
        <taxon>Orchidaceae</taxon>
        <taxon>Vanilloideae</taxon>
        <taxon>Vanilleae</taxon>
        <taxon>Vanilla</taxon>
    </lineage>
</organism>
<dbReference type="SUPFAM" id="SSF57850">
    <property type="entry name" value="RING/U-box"/>
    <property type="match status" value="1"/>
</dbReference>
<name>A0A835UWJ0_VANPL</name>
<accession>A0A835UWJ0</accession>
<evidence type="ECO:0000259" key="5">
    <source>
        <dbReference type="PROSITE" id="PS50089"/>
    </source>
</evidence>
<dbReference type="SMART" id="SM00184">
    <property type="entry name" value="RING"/>
    <property type="match status" value="1"/>
</dbReference>
<evidence type="ECO:0000256" key="2">
    <source>
        <dbReference type="ARBA" id="ARBA00022771"/>
    </source>
</evidence>
<dbReference type="CDD" id="cd16454">
    <property type="entry name" value="RING-H2_PA-TM-RING"/>
    <property type="match status" value="1"/>
</dbReference>